<comment type="caution">
    <text evidence="2">The sequence shown here is derived from an EMBL/GenBank/DDBJ whole genome shotgun (WGS) entry which is preliminary data.</text>
</comment>
<gene>
    <name evidence="2" type="ORF">GON04_25645</name>
</gene>
<dbReference type="AlphaFoldDB" id="A0A6N8J3M6"/>
<keyword evidence="1" id="KW-0521">NADP</keyword>
<dbReference type="InterPro" id="IPR008670">
    <property type="entry name" value="CoA_reduct_LuxC"/>
</dbReference>
<name>A0A6N8J3M6_9BURK</name>
<evidence type="ECO:0000256" key="1">
    <source>
        <dbReference type="ARBA" id="ARBA00022857"/>
    </source>
</evidence>
<dbReference type="RefSeq" id="WP_157400972.1">
    <property type="nucleotide sequence ID" value="NZ_WSEL01000011.1"/>
</dbReference>
<keyword evidence="3" id="KW-1185">Reference proteome</keyword>
<dbReference type="Proteomes" id="UP000469385">
    <property type="component" value="Unassembled WGS sequence"/>
</dbReference>
<dbReference type="GO" id="GO:0008218">
    <property type="term" value="P:bioluminescence"/>
    <property type="evidence" value="ECO:0007669"/>
    <property type="project" value="InterPro"/>
</dbReference>
<reference evidence="2 3" key="1">
    <citation type="submission" date="2019-12" db="EMBL/GenBank/DDBJ databases">
        <authorList>
            <person name="Huq M.A."/>
        </authorList>
    </citation>
    <scope>NUCLEOTIDE SEQUENCE [LARGE SCALE GENOMIC DNA]</scope>
    <source>
        <strain evidence="2 3">MAH-25</strain>
    </source>
</reference>
<organism evidence="2 3">
    <name type="scientific">Ramlibacter pinisoli</name>
    <dbReference type="NCBI Taxonomy" id="2682844"/>
    <lineage>
        <taxon>Bacteria</taxon>
        <taxon>Pseudomonadati</taxon>
        <taxon>Pseudomonadota</taxon>
        <taxon>Betaproteobacteria</taxon>
        <taxon>Burkholderiales</taxon>
        <taxon>Comamonadaceae</taxon>
        <taxon>Ramlibacter</taxon>
    </lineage>
</organism>
<evidence type="ECO:0008006" key="4">
    <source>
        <dbReference type="Google" id="ProtNLM"/>
    </source>
</evidence>
<dbReference type="Pfam" id="PF05893">
    <property type="entry name" value="LuxC"/>
    <property type="match status" value="1"/>
</dbReference>
<accession>A0A6N8J3M6</accession>
<dbReference type="EMBL" id="WSEL01000011">
    <property type="protein sequence ID" value="MVQ32863.1"/>
    <property type="molecule type" value="Genomic_DNA"/>
</dbReference>
<sequence length="390" mass="43171">MFDELLWFEHADTCSAVRNISDPRHLIEGWQQLRSRMVRKREPSFTRDEWAYLLQFLAPERLQGVWDHAFGTRSDAPRAPGWLLVPPREVALWLPNNVSLLGCLTMVLVSLTGARLRIKAGSHSSNLCTPFASWASGTLPDGPLRTWLHDALLVQAFGRDDPANVVMSSTADARLFFGSDTGARAVENLPHAVDSRWFAFGTRVSEAWFTPAATRDAETVARLARVFAVYGQAGCTSPKRVVVIDGTPEDVQALHRLLAEAVATSRWPEPPQAQASEVVLGEQWARSWGLEAHRLPGQRALLVLSPAAAPQVFAHRALQLQWGTLEQAVATAPGELQTIGWAGEPPASWVAAIGATRANRFVPLDRMHDFGPVWDGMAWWRGLFREVERG</sequence>
<evidence type="ECO:0000313" key="2">
    <source>
        <dbReference type="EMBL" id="MVQ32863.1"/>
    </source>
</evidence>
<evidence type="ECO:0000313" key="3">
    <source>
        <dbReference type="Proteomes" id="UP000469385"/>
    </source>
</evidence>
<protein>
    <recommendedName>
        <fullName evidence="4">Long-chain-fatty-acyl-CoA reductase</fullName>
    </recommendedName>
</protein>
<dbReference type="GO" id="GO:0003995">
    <property type="term" value="F:acyl-CoA dehydrogenase activity"/>
    <property type="evidence" value="ECO:0007669"/>
    <property type="project" value="InterPro"/>
</dbReference>
<proteinExistence type="predicted"/>